<name>A0A3S2UQC0_9SPHN</name>
<protein>
    <submittedName>
        <fullName evidence="1">Uncharacterized protein</fullName>
    </submittedName>
</protein>
<keyword evidence="2" id="KW-1185">Reference proteome</keyword>
<organism evidence="1 2">
    <name type="scientific">Novosphingobium umbonatum</name>
    <dbReference type="NCBI Taxonomy" id="1908524"/>
    <lineage>
        <taxon>Bacteria</taxon>
        <taxon>Pseudomonadati</taxon>
        <taxon>Pseudomonadota</taxon>
        <taxon>Alphaproteobacteria</taxon>
        <taxon>Sphingomonadales</taxon>
        <taxon>Sphingomonadaceae</taxon>
        <taxon>Novosphingobium</taxon>
    </lineage>
</organism>
<gene>
    <name evidence="1" type="ORF">EOE18_15715</name>
</gene>
<proteinExistence type="predicted"/>
<reference evidence="1 2" key="1">
    <citation type="submission" date="2019-01" db="EMBL/GenBank/DDBJ databases">
        <authorList>
            <person name="Chen W.-M."/>
        </authorList>
    </citation>
    <scope>NUCLEOTIDE SEQUENCE [LARGE SCALE GENOMIC DNA]</scope>
    <source>
        <strain evidence="1 2">FSY-9</strain>
    </source>
</reference>
<evidence type="ECO:0000313" key="1">
    <source>
        <dbReference type="EMBL" id="RVU03466.1"/>
    </source>
</evidence>
<comment type="caution">
    <text evidence="1">The sequence shown here is derived from an EMBL/GenBank/DDBJ whole genome shotgun (WGS) entry which is preliminary data.</text>
</comment>
<dbReference type="OrthoDB" id="5379188at2"/>
<sequence length="310" mass="35153">MTSEQRSHIDNGIWLCASCATLVDRDQIRFTADDLRKAKRDHESSRRIGVPSATDEGDIIAIGPDIIVLGCVIRSSPEATRIRVSHFVNGSIRDLWSLTRIFETWPAERRYVLLNELGYGALLAEPPVIERVDHACEVEFKLLEQTERQQATTEIAAMCRETGKLIKGLAAHIQNFECILGMAQGTFFADLTSGSDLSDLYWRYKESPWFARLAKMEMIRLSSIAPAKRRRGSDRAPFCIVNQVNRVDVPNFDLTDQKLKIDVEFELEGLGAWKHTLVVFVSTPEQLIECRENALKHNKRIKGIQNQSIL</sequence>
<dbReference type="AlphaFoldDB" id="A0A3S2UQC0"/>
<accession>A0A3S2UQC0</accession>
<evidence type="ECO:0000313" key="2">
    <source>
        <dbReference type="Proteomes" id="UP000282837"/>
    </source>
</evidence>
<dbReference type="EMBL" id="SACO01000015">
    <property type="protein sequence ID" value="RVU03466.1"/>
    <property type="molecule type" value="Genomic_DNA"/>
</dbReference>
<dbReference type="Proteomes" id="UP000282837">
    <property type="component" value="Unassembled WGS sequence"/>
</dbReference>